<dbReference type="EMBL" id="QJVD01000034">
    <property type="protein sequence ID" value="PYI64969.1"/>
    <property type="molecule type" value="Genomic_DNA"/>
</dbReference>
<accession>A0A2V5L1B7</accession>
<keyword evidence="1" id="KW-0472">Membrane</keyword>
<dbReference type="AlphaFoldDB" id="A0A2V5L1B7"/>
<evidence type="ECO:0000313" key="2">
    <source>
        <dbReference type="EMBL" id="PYI64969.1"/>
    </source>
</evidence>
<keyword evidence="1" id="KW-0812">Transmembrane</keyword>
<reference evidence="2 3" key="1">
    <citation type="submission" date="2018-05" db="EMBL/GenBank/DDBJ databases">
        <title>Genetic diversity of glacier-inhabiting Cryobacterium bacteria in China and description of Cryobacterium mengkeensis sp. nov. and Arthrobacter glacialis sp. nov.</title>
        <authorList>
            <person name="Liu Q."/>
            <person name="Xin Y.-H."/>
        </authorList>
    </citation>
    <scope>NUCLEOTIDE SEQUENCE [LARGE SCALE GENOMIC DNA]</scope>
    <source>
        <strain evidence="2 3">LI2</strain>
    </source>
</reference>
<proteinExistence type="predicted"/>
<gene>
    <name evidence="2" type="ORF">CVV68_20235</name>
</gene>
<organism evidence="2 3">
    <name type="scientific">Arthrobacter livingstonensis</name>
    <dbReference type="NCBI Taxonomy" id="670078"/>
    <lineage>
        <taxon>Bacteria</taxon>
        <taxon>Bacillati</taxon>
        <taxon>Actinomycetota</taxon>
        <taxon>Actinomycetes</taxon>
        <taxon>Micrococcales</taxon>
        <taxon>Micrococcaceae</taxon>
        <taxon>Arthrobacter</taxon>
    </lineage>
</organism>
<sequence>MHINSYLLVYTGTVMLGVLMLGIIVLSFLAVTSVLAVVYGLVHAARRLTAAAVRSRPVVVPGPATLRHSSRTVVVLMPRSPTVPVETGPVVTGRVETGAQQAPVGRAA</sequence>
<evidence type="ECO:0000313" key="3">
    <source>
        <dbReference type="Proteomes" id="UP000247832"/>
    </source>
</evidence>
<keyword evidence="3" id="KW-1185">Reference proteome</keyword>
<feature type="transmembrane region" description="Helical" evidence="1">
    <location>
        <begin position="14"/>
        <end position="42"/>
    </location>
</feature>
<keyword evidence="1" id="KW-1133">Transmembrane helix</keyword>
<dbReference type="Proteomes" id="UP000247832">
    <property type="component" value="Unassembled WGS sequence"/>
</dbReference>
<evidence type="ECO:0000256" key="1">
    <source>
        <dbReference type="SAM" id="Phobius"/>
    </source>
</evidence>
<protein>
    <submittedName>
        <fullName evidence="2">Uncharacterized protein</fullName>
    </submittedName>
</protein>
<name>A0A2V5L1B7_9MICC</name>
<comment type="caution">
    <text evidence="2">The sequence shown here is derived from an EMBL/GenBank/DDBJ whole genome shotgun (WGS) entry which is preliminary data.</text>
</comment>